<dbReference type="Gene3D" id="2.30.30.870">
    <property type="entry name" value="Pelota, domain A"/>
    <property type="match status" value="1"/>
</dbReference>
<dbReference type="InterPro" id="IPR058547">
    <property type="entry name" value="Pelota_N"/>
</dbReference>
<evidence type="ECO:0000256" key="7">
    <source>
        <dbReference type="SAM" id="MobiDB-lite"/>
    </source>
</evidence>
<evidence type="ECO:0000256" key="4">
    <source>
        <dbReference type="ARBA" id="ARBA00022490"/>
    </source>
</evidence>
<organism evidence="9 10">
    <name type="scientific">Coprinopsis cinerea (strain Okayama-7 / 130 / ATCC MYA-4618 / FGSC 9003)</name>
    <name type="common">Inky cap fungus</name>
    <name type="synonym">Hormographiella aspergillata</name>
    <dbReference type="NCBI Taxonomy" id="240176"/>
    <lineage>
        <taxon>Eukaryota</taxon>
        <taxon>Fungi</taxon>
        <taxon>Dikarya</taxon>
        <taxon>Basidiomycota</taxon>
        <taxon>Agaricomycotina</taxon>
        <taxon>Agaricomycetes</taxon>
        <taxon>Agaricomycetidae</taxon>
        <taxon>Agaricales</taxon>
        <taxon>Agaricineae</taxon>
        <taxon>Psathyrellaceae</taxon>
        <taxon>Coprinopsis</taxon>
    </lineage>
</organism>
<keyword evidence="10" id="KW-1185">Reference proteome</keyword>
<dbReference type="AlphaFoldDB" id="A8NXU2"/>
<dbReference type="KEGG" id="cci:CC1G_00404"/>
<dbReference type="GO" id="GO:0046872">
    <property type="term" value="F:metal ion binding"/>
    <property type="evidence" value="ECO:0007669"/>
    <property type="project" value="UniProtKB-KW"/>
</dbReference>
<dbReference type="GO" id="GO:0005737">
    <property type="term" value="C:cytoplasm"/>
    <property type="evidence" value="ECO:0007669"/>
    <property type="project" value="UniProtKB-SubCell"/>
</dbReference>
<dbReference type="InParanoid" id="A8NXU2"/>
<dbReference type="VEuPathDB" id="FungiDB:CC1G_00404"/>
<dbReference type="EMBL" id="AACS02000005">
    <property type="protein sequence ID" value="EAU84885.2"/>
    <property type="molecule type" value="Genomic_DNA"/>
</dbReference>
<dbReference type="FunFam" id="2.30.30.870:FF:000001">
    <property type="entry name" value="Protein pelota homolog"/>
    <property type="match status" value="1"/>
</dbReference>
<feature type="region of interest" description="Disordered" evidence="7">
    <location>
        <begin position="72"/>
        <end position="94"/>
    </location>
</feature>
<sequence length="419" mass="45811">MKLVNRWFDKNGAGHVTLRPEDNEDMWHLYNLISEGDAVRATALRRVQNVSSTGSTESHRVRTTLTIQVSRVEFSPASSGQDGSENSAGGSVPNASLHISGPVISENQYVRMGAFHTLDIEPNRDVRIEKSEGWDSVARARVEEAIVPGRGAEVAAVVCGEGTAAFCLLSQHMTVVTHRIAVSIPRKAATSGTSQHEKGLGKFYSTLYDSFIRHVPYANPDLKAIIIASPGWVRDAVADHLNAEASKRGDKPLQRALKEKLVKVHVTSPHVHSLVEVLKNPTVAAQLKEAKFSREGITLDKFHKMLGTDEMRAWYGPDHVCLAADRGAIGTLLISDNLFRSSDPATRKKYVEVVEAVQAKGGEVVIFSSMHESGQQLNQLTGIAAILTFPLDIEVVEAEEREEAEARKKRELEQDGGDA</sequence>
<protein>
    <recommendedName>
        <fullName evidence="6">Protein DOM34 homolog</fullName>
    </recommendedName>
</protein>
<dbReference type="OMA" id="DDLWHLK"/>
<evidence type="ECO:0000256" key="3">
    <source>
        <dbReference type="ARBA" id="ARBA00009504"/>
    </source>
</evidence>
<dbReference type="Pfam" id="PF03465">
    <property type="entry name" value="eRF1_3"/>
    <property type="match status" value="1"/>
</dbReference>
<dbReference type="HOGENOM" id="CLU_023334_3_1_1"/>
<dbReference type="GO" id="GO:0070481">
    <property type="term" value="P:nuclear-transcribed mRNA catabolic process, non-stop decay"/>
    <property type="evidence" value="ECO:0007669"/>
    <property type="project" value="InterPro"/>
</dbReference>
<dbReference type="InterPro" id="IPR042226">
    <property type="entry name" value="eFR1_2_sf"/>
</dbReference>
<dbReference type="OrthoDB" id="10249111at2759"/>
<accession>A8NXU2</accession>
<dbReference type="Proteomes" id="UP000001861">
    <property type="component" value="Unassembled WGS sequence"/>
</dbReference>
<dbReference type="GO" id="GO:0070966">
    <property type="term" value="P:nuclear-transcribed mRNA catabolic process, no-go decay"/>
    <property type="evidence" value="ECO:0007669"/>
    <property type="project" value="InterPro"/>
</dbReference>
<dbReference type="PANTHER" id="PTHR10853:SF0">
    <property type="entry name" value="PROTEIN PELOTA HOMOLOG"/>
    <property type="match status" value="1"/>
</dbReference>
<dbReference type="Pfam" id="PF03464">
    <property type="entry name" value="eRF1_2"/>
    <property type="match status" value="1"/>
</dbReference>
<dbReference type="GO" id="GO:0071025">
    <property type="term" value="P:RNA surveillance"/>
    <property type="evidence" value="ECO:0007669"/>
    <property type="project" value="InterPro"/>
</dbReference>
<evidence type="ECO:0000313" key="9">
    <source>
        <dbReference type="EMBL" id="EAU84885.2"/>
    </source>
</evidence>
<dbReference type="InterPro" id="IPR038069">
    <property type="entry name" value="Pelota/DOM34_N"/>
</dbReference>
<comment type="cofactor">
    <cofactor evidence="1 6">
        <name>a divalent metal cation</name>
        <dbReference type="ChEBI" id="CHEBI:60240"/>
    </cofactor>
</comment>
<keyword evidence="5 6" id="KW-0479">Metal-binding</keyword>
<feature type="compositionally biased region" description="Polar residues" evidence="7">
    <location>
        <begin position="76"/>
        <end position="89"/>
    </location>
</feature>
<dbReference type="InterPro" id="IPR005140">
    <property type="entry name" value="eRF1_Pelota-like_N"/>
</dbReference>
<dbReference type="InterPro" id="IPR029064">
    <property type="entry name" value="Ribosomal_eL30-like_sf"/>
</dbReference>
<dbReference type="SUPFAM" id="SSF55315">
    <property type="entry name" value="L30e-like"/>
    <property type="match status" value="1"/>
</dbReference>
<dbReference type="SUPFAM" id="SSF159065">
    <property type="entry name" value="Dom34/Pelota N-terminal domain-like"/>
    <property type="match status" value="1"/>
</dbReference>
<evidence type="ECO:0000259" key="8">
    <source>
        <dbReference type="SMART" id="SM01194"/>
    </source>
</evidence>
<comment type="subcellular location">
    <subcellularLocation>
        <location evidence="2 6">Cytoplasm</location>
    </subcellularLocation>
</comment>
<evidence type="ECO:0000313" key="10">
    <source>
        <dbReference type="Proteomes" id="UP000001861"/>
    </source>
</evidence>
<dbReference type="Gene3D" id="3.30.1330.30">
    <property type="match status" value="1"/>
</dbReference>
<dbReference type="PANTHER" id="PTHR10853">
    <property type="entry name" value="PELOTA"/>
    <property type="match status" value="1"/>
</dbReference>
<feature type="domain" description="eRF1/Pelota-like N-terminal" evidence="8">
    <location>
        <begin position="1"/>
        <end position="147"/>
    </location>
</feature>
<dbReference type="InterPro" id="IPR005141">
    <property type="entry name" value="eRF1_2"/>
</dbReference>
<dbReference type="InterPro" id="IPR004405">
    <property type="entry name" value="TF_pelota"/>
</dbReference>
<dbReference type="NCBIfam" id="TIGR00111">
    <property type="entry name" value="pelota"/>
    <property type="match status" value="1"/>
</dbReference>
<evidence type="ECO:0000256" key="6">
    <source>
        <dbReference type="RuleBase" id="RU362019"/>
    </source>
</evidence>
<reference evidence="9 10" key="1">
    <citation type="journal article" date="2010" name="Proc. Natl. Acad. Sci. U.S.A.">
        <title>Insights into evolution of multicellular fungi from the assembled chromosomes of the mushroom Coprinopsis cinerea (Coprinus cinereus).</title>
        <authorList>
            <person name="Stajich J.E."/>
            <person name="Wilke S.K."/>
            <person name="Ahren D."/>
            <person name="Au C.H."/>
            <person name="Birren B.W."/>
            <person name="Borodovsky M."/>
            <person name="Burns C."/>
            <person name="Canback B."/>
            <person name="Casselton L.A."/>
            <person name="Cheng C.K."/>
            <person name="Deng J."/>
            <person name="Dietrich F.S."/>
            <person name="Fargo D.C."/>
            <person name="Farman M.L."/>
            <person name="Gathman A.C."/>
            <person name="Goldberg J."/>
            <person name="Guigo R."/>
            <person name="Hoegger P.J."/>
            <person name="Hooker J.B."/>
            <person name="Huggins A."/>
            <person name="James T.Y."/>
            <person name="Kamada T."/>
            <person name="Kilaru S."/>
            <person name="Kodira C."/>
            <person name="Kues U."/>
            <person name="Kupfer D."/>
            <person name="Kwan H.S."/>
            <person name="Lomsadze A."/>
            <person name="Li W."/>
            <person name="Lilly W.W."/>
            <person name="Ma L.J."/>
            <person name="Mackey A.J."/>
            <person name="Manning G."/>
            <person name="Martin F."/>
            <person name="Muraguchi H."/>
            <person name="Natvig D.O."/>
            <person name="Palmerini H."/>
            <person name="Ramesh M.A."/>
            <person name="Rehmeyer C.J."/>
            <person name="Roe B.A."/>
            <person name="Shenoy N."/>
            <person name="Stanke M."/>
            <person name="Ter-Hovhannisyan V."/>
            <person name="Tunlid A."/>
            <person name="Velagapudi R."/>
            <person name="Vision T.J."/>
            <person name="Zeng Q."/>
            <person name="Zolan M.E."/>
            <person name="Pukkila P.J."/>
        </authorList>
    </citation>
    <scope>NUCLEOTIDE SEQUENCE [LARGE SCALE GENOMIC DNA]</scope>
    <source>
        <strain evidence="10">Okayama-7 / 130 / ATCC MYA-4618 / FGSC 9003</strain>
    </source>
</reference>
<keyword evidence="4 6" id="KW-0963">Cytoplasm</keyword>
<dbReference type="GeneID" id="6013825"/>
<dbReference type="Pfam" id="PF26356">
    <property type="entry name" value="Pelota_N"/>
    <property type="match status" value="1"/>
</dbReference>
<dbReference type="Gene3D" id="3.30.420.60">
    <property type="entry name" value="eRF1 domain 2"/>
    <property type="match status" value="1"/>
</dbReference>
<comment type="caution">
    <text evidence="9">The sequence shown here is derived from an EMBL/GenBank/DDBJ whole genome shotgun (WGS) entry which is preliminary data.</text>
</comment>
<dbReference type="SUPFAM" id="SSF53137">
    <property type="entry name" value="Translational machinery components"/>
    <property type="match status" value="1"/>
</dbReference>
<dbReference type="InterPro" id="IPR005142">
    <property type="entry name" value="eRF1_3"/>
</dbReference>
<gene>
    <name evidence="9" type="ORF">CC1G_00404</name>
</gene>
<dbReference type="FunFam" id="3.30.1330.30:FF:000008">
    <property type="entry name" value="Protein pelota homolog"/>
    <property type="match status" value="1"/>
</dbReference>
<comment type="similarity">
    <text evidence="3 6">Belongs to the eukaryotic release factor 1 family. Pelota subfamily.</text>
</comment>
<evidence type="ECO:0000256" key="5">
    <source>
        <dbReference type="ARBA" id="ARBA00022723"/>
    </source>
</evidence>
<comment type="function">
    <text evidence="6">Component of the Dom34-Hbs1 complex, a complex that recognizes stalled ribosomes and triggers the No-Go Decay (NGD) pathway (PubMed:20890290). In the Dom34-Hbs1 complex, dom34 recognizes ribosomes stalled at the 3' end of an mRNA and engages stalled ribosomes by destabilizing mRNA in the mRNA channel. Following ribosome-binding, the Dom34-Hbs1 complex promotes the disassembly of stalled ribosomes, followed by degradation of damaged mRNAs as part of the NGD pathway.</text>
</comment>
<dbReference type="GO" id="GO:0032790">
    <property type="term" value="P:ribosome disassembly"/>
    <property type="evidence" value="ECO:0007669"/>
    <property type="project" value="TreeGrafter"/>
</dbReference>
<name>A8NXU2_COPC7</name>
<evidence type="ECO:0000256" key="1">
    <source>
        <dbReference type="ARBA" id="ARBA00001968"/>
    </source>
</evidence>
<dbReference type="FunCoup" id="A8NXU2">
    <property type="interactions" value="439"/>
</dbReference>
<dbReference type="RefSeq" id="XP_001837268.2">
    <property type="nucleotide sequence ID" value="XM_001837216.2"/>
</dbReference>
<proteinExistence type="inferred from homology"/>
<evidence type="ECO:0000256" key="2">
    <source>
        <dbReference type="ARBA" id="ARBA00004496"/>
    </source>
</evidence>
<dbReference type="eggNOG" id="KOG2869">
    <property type="taxonomic scope" value="Eukaryota"/>
</dbReference>
<dbReference type="GO" id="GO:0070651">
    <property type="term" value="P:nonfunctional rRNA decay"/>
    <property type="evidence" value="ECO:0007669"/>
    <property type="project" value="TreeGrafter"/>
</dbReference>
<dbReference type="STRING" id="240176.A8NXU2"/>
<dbReference type="SMART" id="SM01194">
    <property type="entry name" value="eRF1_1"/>
    <property type="match status" value="1"/>
</dbReference>